<dbReference type="Gene3D" id="3.40.50.1460">
    <property type="match status" value="1"/>
</dbReference>
<dbReference type="InterPro" id="IPR029030">
    <property type="entry name" value="Caspase-like_dom_sf"/>
</dbReference>
<comment type="caution">
    <text evidence="3">The sequence shown here is derived from an EMBL/GenBank/DDBJ whole genome shotgun (WGS) entry which is preliminary data.</text>
</comment>
<dbReference type="RefSeq" id="WP_345373915.1">
    <property type="nucleotide sequence ID" value="NZ_BAABJX010000052.1"/>
</dbReference>
<gene>
    <name evidence="3" type="ORF">GCM10023331_33660</name>
</gene>
<dbReference type="InterPro" id="IPR029031">
    <property type="entry name" value="Gingipain_N_sf"/>
</dbReference>
<dbReference type="CDD" id="cd02258">
    <property type="entry name" value="Peptidase_C25_N"/>
    <property type="match status" value="1"/>
</dbReference>
<evidence type="ECO:0000313" key="3">
    <source>
        <dbReference type="EMBL" id="GAA4846131.1"/>
    </source>
</evidence>
<dbReference type="InterPro" id="IPR001769">
    <property type="entry name" value="Gingipain"/>
</dbReference>
<dbReference type="SUPFAM" id="SSF52129">
    <property type="entry name" value="Caspase-like"/>
    <property type="match status" value="1"/>
</dbReference>
<dbReference type="Proteomes" id="UP001500298">
    <property type="component" value="Unassembled WGS sequence"/>
</dbReference>
<evidence type="ECO:0000259" key="2">
    <source>
        <dbReference type="Pfam" id="PF01364"/>
    </source>
</evidence>
<protein>
    <recommendedName>
        <fullName evidence="2">Gingipain domain-containing protein</fullName>
    </recommendedName>
</protein>
<evidence type="ECO:0000313" key="4">
    <source>
        <dbReference type="Proteomes" id="UP001500298"/>
    </source>
</evidence>
<proteinExistence type="predicted"/>
<organism evidence="3 4">
    <name type="scientific">Algivirga pacifica</name>
    <dbReference type="NCBI Taxonomy" id="1162670"/>
    <lineage>
        <taxon>Bacteria</taxon>
        <taxon>Pseudomonadati</taxon>
        <taxon>Bacteroidota</taxon>
        <taxon>Cytophagia</taxon>
        <taxon>Cytophagales</taxon>
        <taxon>Flammeovirgaceae</taxon>
        <taxon>Algivirga</taxon>
    </lineage>
</organism>
<dbReference type="NCBIfam" id="NF033707">
    <property type="entry name" value="T9SS_sortase"/>
    <property type="match status" value="1"/>
</dbReference>
<dbReference type="EMBL" id="BAABJX010000052">
    <property type="protein sequence ID" value="GAA4846131.1"/>
    <property type="molecule type" value="Genomic_DNA"/>
</dbReference>
<accession>A0ABP9DHL7</accession>
<dbReference type="Gene3D" id="3.40.50.10390">
    <property type="entry name" value="Gingipain r, domain 1"/>
    <property type="match status" value="1"/>
</dbReference>
<sequence length="1141" mass="127938">MIKYIYHLLLLLILQGGGVLTYAQGVLADGTLLKLEIKEHGVYKIDASLLKAEGIQWQDLSENQIRLYGVSSSGMLPQPNSELIAQLVEIPLKFSGAKGASLTDQDYFLFYGEGPSKVYFDTLKALWREETHLYDIANFYFLKVLPSSGTEAKRITNNSSATDQGTIKSLTHYVRMVHHENEQRKLLSNPSGRYWYGERISGQLTLNFPATSKEINGSVKGLFSIAAKSKQLSTVDITLGQSIPFGKVEIAGAPSYNSYKYGRQGNISEVLLDAEEILIDEDLALELTLQTSDTEGQAYLDFVTLNYHQPLIFSGETSFYHFIDLQESQEYQFSLQEVESIDELWNVTDPLAAKVLAKNLAGEYATQFAQSAVRLIAFQRENVRLPTLIGRIENQDLEQIATPDLLIVTHSDFVAAAQHLADFRRDEDGLLVEVVEVDKIYNLYSGGKQDPVAIRNYVRRKYLHSNKLKYLLLVGDASFDYRGFQYPSSSWVPIYESRDGLSPTKTFSSDDFFAFMDEDEGVWLEDFETTISDEYDMEIGVGRLPVTTLEQAQTAVQKIIDYQLTPTTAGKWRSQITFVADDGDGNIHQEQANSLATYIDDELSTFSPYRIFLDNYEEVSTANGAVSDDCNQVLLEAIRQGSLIVNYSGHGSTAVWADERILRYNDVLDLNNKNRLPLFVTATCEFGRYDHPVITSAAEELLLNPKGGGVALLTTTRPVTSHTNFKLNKAFYDVLQTLYRRGEKVRLGDLCRLTKNNSLAGVSNRNFALLGDPSMALGMPPNNIRLQSVNQSLATSVDTLRALQEVMLTGEVVEGIDRRDTTFNGTVEVTLYGQKEKKQTLGNEGEESVFSYEAQEGIVFRGKASVKQGQFTSRFIIPKDIDYTIAPAKLSFYAFDSLHRDVAGAHNQLLLGGSADPSLVNEDTEGPIINALINDVPYVEGVTIGQSALLSLELQDASGINVSTYSLGHEIWLEIDGVGEFDLTPYYSTDPDTYQTGRLSFPLNELPEGEHELIVTAWDTHNNYSETSLKINVAYSESLVLRDVRLYPNPIIQGQDINVRFEHDYEGEAMEVDLMVYSMEGTLVYQDSELIPWTEREQVLSWKGEKAFSSYLRKGIYICKIKVRNKGRNLQGEYYLKMILN</sequence>
<keyword evidence="4" id="KW-1185">Reference proteome</keyword>
<reference evidence="4" key="1">
    <citation type="journal article" date="2019" name="Int. J. Syst. Evol. Microbiol.">
        <title>The Global Catalogue of Microorganisms (GCM) 10K type strain sequencing project: providing services to taxonomists for standard genome sequencing and annotation.</title>
        <authorList>
            <consortium name="The Broad Institute Genomics Platform"/>
            <consortium name="The Broad Institute Genome Sequencing Center for Infectious Disease"/>
            <person name="Wu L."/>
            <person name="Ma J."/>
        </authorList>
    </citation>
    <scope>NUCLEOTIDE SEQUENCE [LARGE SCALE GENOMIC DNA]</scope>
    <source>
        <strain evidence="4">JCM 18326</strain>
    </source>
</reference>
<evidence type="ECO:0000256" key="1">
    <source>
        <dbReference type="ARBA" id="ARBA00022729"/>
    </source>
</evidence>
<feature type="domain" description="Gingipain" evidence="2">
    <location>
        <begin position="406"/>
        <end position="777"/>
    </location>
</feature>
<keyword evidence="1" id="KW-0732">Signal</keyword>
<dbReference type="Pfam" id="PF01364">
    <property type="entry name" value="Peptidase_C25"/>
    <property type="match status" value="1"/>
</dbReference>
<name>A0ABP9DHL7_9BACT</name>